<dbReference type="Proteomes" id="UP000198984">
    <property type="component" value="Unassembled WGS sequence"/>
</dbReference>
<protein>
    <submittedName>
        <fullName evidence="1">Uncharacterized protein</fullName>
    </submittedName>
</protein>
<dbReference type="EMBL" id="FOBB01000001">
    <property type="protein sequence ID" value="SEK65134.1"/>
    <property type="molecule type" value="Genomic_DNA"/>
</dbReference>
<name>A0A1H7IS66_9BACT</name>
<keyword evidence="2" id="KW-1185">Reference proteome</keyword>
<accession>A0A1H7IS66</accession>
<sequence>MVASSYNKMLKIAFNVSTVGLYVELKKLCEK</sequence>
<reference evidence="1 2" key="1">
    <citation type="submission" date="2016-10" db="EMBL/GenBank/DDBJ databases">
        <authorList>
            <person name="de Groot N.N."/>
        </authorList>
    </citation>
    <scope>NUCLEOTIDE SEQUENCE [LARGE SCALE GENOMIC DNA]</scope>
    <source>
        <strain evidence="1 2">DSM 21039</strain>
    </source>
</reference>
<evidence type="ECO:0000313" key="2">
    <source>
        <dbReference type="Proteomes" id="UP000198984"/>
    </source>
</evidence>
<proteinExistence type="predicted"/>
<evidence type="ECO:0000313" key="1">
    <source>
        <dbReference type="EMBL" id="SEK65134.1"/>
    </source>
</evidence>
<dbReference type="STRING" id="573321.SAMN04488505_101633"/>
<organism evidence="1 2">
    <name type="scientific">Chitinophaga rupis</name>
    <dbReference type="NCBI Taxonomy" id="573321"/>
    <lineage>
        <taxon>Bacteria</taxon>
        <taxon>Pseudomonadati</taxon>
        <taxon>Bacteroidota</taxon>
        <taxon>Chitinophagia</taxon>
        <taxon>Chitinophagales</taxon>
        <taxon>Chitinophagaceae</taxon>
        <taxon>Chitinophaga</taxon>
    </lineage>
</organism>
<gene>
    <name evidence="1" type="ORF">SAMN04488505_101633</name>
</gene>
<dbReference type="AlphaFoldDB" id="A0A1H7IS66"/>